<dbReference type="CDD" id="cd11614">
    <property type="entry name" value="SAF_CpaB_FlgA_like"/>
    <property type="match status" value="1"/>
</dbReference>
<dbReference type="PATRIC" id="fig|504832.7.peg.2741"/>
<name>F8BTT4_AFIC5</name>
<evidence type="ECO:0000259" key="5">
    <source>
        <dbReference type="SMART" id="SM00858"/>
    </source>
</evidence>
<proteinExistence type="predicted"/>
<evidence type="ECO:0000256" key="3">
    <source>
        <dbReference type="ARBA" id="ARBA00022764"/>
    </source>
</evidence>
<dbReference type="eggNOG" id="COG1261">
    <property type="taxonomic scope" value="Bacteria"/>
</dbReference>
<organism evidence="6 7">
    <name type="scientific">Afipia carboxidovorans (strain ATCC 49405 / DSM 1227 / KCTC 32145 / OM5)</name>
    <name type="common">Oligotropha carboxidovorans</name>
    <dbReference type="NCBI Taxonomy" id="504832"/>
    <lineage>
        <taxon>Bacteria</taxon>
        <taxon>Pseudomonadati</taxon>
        <taxon>Pseudomonadota</taxon>
        <taxon>Alphaproteobacteria</taxon>
        <taxon>Hyphomicrobiales</taxon>
        <taxon>Nitrobacteraceae</taxon>
        <taxon>Afipia</taxon>
    </lineage>
</organism>
<dbReference type="STRING" id="504832.OCA5_c25930"/>
<dbReference type="EMBL" id="CP002826">
    <property type="protein sequence ID" value="AEI07288.1"/>
    <property type="molecule type" value="Genomic_DNA"/>
</dbReference>
<evidence type="ECO:0000256" key="2">
    <source>
        <dbReference type="ARBA" id="ARBA00022729"/>
    </source>
</evidence>
<keyword evidence="3" id="KW-0574">Periplasm</keyword>
<protein>
    <submittedName>
        <fullName evidence="6">Flagellar basal body P-ring formation FlgA</fullName>
    </submittedName>
</protein>
<feature type="signal peptide" evidence="4">
    <location>
        <begin position="1"/>
        <end position="24"/>
    </location>
</feature>
<gene>
    <name evidence="6" type="primary">flgA</name>
    <name evidence="6" type="ordered locus">OCA5_c25930</name>
</gene>
<evidence type="ECO:0000256" key="1">
    <source>
        <dbReference type="ARBA" id="ARBA00004418"/>
    </source>
</evidence>
<keyword evidence="6" id="KW-0966">Cell projection</keyword>
<dbReference type="Pfam" id="PF13144">
    <property type="entry name" value="ChapFlgA"/>
    <property type="match status" value="1"/>
</dbReference>
<dbReference type="RefSeq" id="WP_013913257.1">
    <property type="nucleotide sequence ID" value="NC_011386.1"/>
</dbReference>
<dbReference type="InterPro" id="IPR017585">
    <property type="entry name" value="SAF_FlgA"/>
</dbReference>
<feature type="domain" description="SAF" evidence="5">
    <location>
        <begin position="196"/>
        <end position="257"/>
    </location>
</feature>
<dbReference type="OrthoDB" id="5323072at2"/>
<comment type="subcellular location">
    <subcellularLocation>
        <location evidence="1">Periplasm</location>
    </subcellularLocation>
</comment>
<keyword evidence="2 4" id="KW-0732">Signal</keyword>
<sequence>MKATIKTTGLALAALLLAAAPLHAEPAPESVGPSLRESAIIMSDVVRIGDLVDNAGTASQIAIYRAPDLGTTGVLRTAQLIETLRANQVIGVATHNIKEITITRASRALSAKDVEQQVAKALERRSGLGDAADIAITFDRELRDLQLDPALTGELMPVAVRYDSRSRRFDVLFDIASDTSSTPAKLRFTGFAVETVQAAVLMRPIGRNEIIKASDLNVERRPKAEVGGDAIPLEQAIGMQTRRAMRIGDALRSSDLAKADLVTRDQTISLVYETPGLYLTSRGKALEAGTKGDTVSVLNLQSKRTVQGIVVGPGQVAIIATTPRILHTATLAANTLTANTAAAGKTE</sequence>
<accession>F8BTT4</accession>
<feature type="chain" id="PRO_5003374145" evidence="4">
    <location>
        <begin position="25"/>
        <end position="347"/>
    </location>
</feature>
<dbReference type="HOGENOM" id="CLU_061553_1_0_5"/>
<dbReference type="InterPro" id="IPR039246">
    <property type="entry name" value="Flagellar_FlgA"/>
</dbReference>
<dbReference type="SMART" id="SM00858">
    <property type="entry name" value="SAF"/>
    <property type="match status" value="1"/>
</dbReference>
<evidence type="ECO:0000256" key="4">
    <source>
        <dbReference type="SAM" id="SignalP"/>
    </source>
</evidence>
<dbReference type="NCBIfam" id="TIGR03170">
    <property type="entry name" value="flgA_cterm"/>
    <property type="match status" value="1"/>
</dbReference>
<reference evidence="6 7" key="1">
    <citation type="journal article" date="2011" name="J. Bacteriol.">
        <title>Complete genome sequences of the chemolithoautotrophic Oligotropha carboxidovorans strains OM4 and OM5.</title>
        <authorList>
            <person name="Volland S."/>
            <person name="Rachinger M."/>
            <person name="Strittmatter A."/>
            <person name="Daniel R."/>
            <person name="Gottschalk G."/>
            <person name="Meyer O."/>
        </authorList>
    </citation>
    <scope>NUCLEOTIDE SEQUENCE [LARGE SCALE GENOMIC DNA]</scope>
    <source>
        <strain evidence="7">ATCC 49405 / DSM 1227 / KCTC 32145 / OM5</strain>
    </source>
</reference>
<dbReference type="PANTHER" id="PTHR36307">
    <property type="entry name" value="FLAGELLA BASAL BODY P-RING FORMATION PROTEIN FLGA"/>
    <property type="match status" value="1"/>
</dbReference>
<evidence type="ECO:0000313" key="7">
    <source>
        <dbReference type="Proteomes" id="UP000007730"/>
    </source>
</evidence>
<dbReference type="Proteomes" id="UP000007730">
    <property type="component" value="Chromosome"/>
</dbReference>
<dbReference type="InterPro" id="IPR013974">
    <property type="entry name" value="SAF"/>
</dbReference>
<dbReference type="GO" id="GO:0044780">
    <property type="term" value="P:bacterial-type flagellum assembly"/>
    <property type="evidence" value="ECO:0007669"/>
    <property type="project" value="InterPro"/>
</dbReference>
<dbReference type="KEGG" id="ocg:OCA5_c25930"/>
<keyword evidence="6" id="KW-0282">Flagellum</keyword>
<dbReference type="Gene3D" id="3.90.1210.10">
    <property type="entry name" value="Antifreeze-like/N-acetylneuraminic acid synthase C-terminal domain"/>
    <property type="match status" value="1"/>
</dbReference>
<dbReference type="PANTHER" id="PTHR36307:SF1">
    <property type="entry name" value="FLAGELLA BASAL BODY P-RING FORMATION PROTEIN FLGA"/>
    <property type="match status" value="1"/>
</dbReference>
<dbReference type="AlphaFoldDB" id="F8BTT4"/>
<keyword evidence="6" id="KW-0969">Cilium</keyword>
<keyword evidence="7" id="KW-1185">Reference proteome</keyword>
<dbReference type="GO" id="GO:0042597">
    <property type="term" value="C:periplasmic space"/>
    <property type="evidence" value="ECO:0007669"/>
    <property type="project" value="UniProtKB-SubCell"/>
</dbReference>
<evidence type="ECO:0000313" key="6">
    <source>
        <dbReference type="EMBL" id="AEI07288.1"/>
    </source>
</evidence>
<dbReference type="Gene3D" id="2.30.30.760">
    <property type="match status" value="1"/>
</dbReference>